<dbReference type="SUPFAM" id="SSF54373">
    <property type="entry name" value="FAD-linked reductases, C-terminal domain"/>
    <property type="match status" value="1"/>
</dbReference>
<dbReference type="Pfam" id="PF05199">
    <property type="entry name" value="GMC_oxred_C"/>
    <property type="match status" value="1"/>
</dbReference>
<feature type="active site" description="Proton donor" evidence="5">
    <location>
        <position position="500"/>
    </location>
</feature>
<dbReference type="Pfam" id="PF00732">
    <property type="entry name" value="GMC_oxred_N"/>
    <property type="match status" value="1"/>
</dbReference>
<keyword evidence="3" id="KW-0285">Flavoprotein</keyword>
<keyword evidence="9" id="KW-1185">Reference proteome</keyword>
<feature type="binding site" evidence="6">
    <location>
        <position position="235"/>
    </location>
    <ligand>
        <name>FAD</name>
        <dbReference type="ChEBI" id="CHEBI:57692"/>
    </ligand>
</feature>
<comment type="similarity">
    <text evidence="2">Belongs to the GMC oxidoreductase family.</text>
</comment>
<gene>
    <name evidence="8" type="ORF">B0H17DRAFT_1166757</name>
</gene>
<name>A0AAD7M740_MYCRO</name>
<dbReference type="InterPro" id="IPR007867">
    <property type="entry name" value="GMC_OxRtase_C"/>
</dbReference>
<dbReference type="PANTHER" id="PTHR11552">
    <property type="entry name" value="GLUCOSE-METHANOL-CHOLINE GMC OXIDOREDUCTASE"/>
    <property type="match status" value="1"/>
</dbReference>
<dbReference type="PROSITE" id="PS00624">
    <property type="entry name" value="GMC_OXRED_2"/>
    <property type="match status" value="1"/>
</dbReference>
<evidence type="ECO:0000256" key="3">
    <source>
        <dbReference type="ARBA" id="ARBA00022630"/>
    </source>
</evidence>
<reference evidence="8" key="1">
    <citation type="submission" date="2023-03" db="EMBL/GenBank/DDBJ databases">
        <title>Massive genome expansion in bonnet fungi (Mycena s.s.) driven by repeated elements and novel gene families across ecological guilds.</title>
        <authorList>
            <consortium name="Lawrence Berkeley National Laboratory"/>
            <person name="Harder C.B."/>
            <person name="Miyauchi S."/>
            <person name="Viragh M."/>
            <person name="Kuo A."/>
            <person name="Thoen E."/>
            <person name="Andreopoulos B."/>
            <person name="Lu D."/>
            <person name="Skrede I."/>
            <person name="Drula E."/>
            <person name="Henrissat B."/>
            <person name="Morin E."/>
            <person name="Kohler A."/>
            <person name="Barry K."/>
            <person name="LaButti K."/>
            <person name="Morin E."/>
            <person name="Salamov A."/>
            <person name="Lipzen A."/>
            <person name="Mereny Z."/>
            <person name="Hegedus B."/>
            <person name="Baldrian P."/>
            <person name="Stursova M."/>
            <person name="Weitz H."/>
            <person name="Taylor A."/>
            <person name="Grigoriev I.V."/>
            <person name="Nagy L.G."/>
            <person name="Martin F."/>
            <person name="Kauserud H."/>
        </authorList>
    </citation>
    <scope>NUCLEOTIDE SEQUENCE</scope>
    <source>
        <strain evidence="8">CBHHK067</strain>
    </source>
</reference>
<evidence type="ECO:0000313" key="9">
    <source>
        <dbReference type="Proteomes" id="UP001221757"/>
    </source>
</evidence>
<dbReference type="InterPro" id="IPR012132">
    <property type="entry name" value="GMC_OxRdtase"/>
</dbReference>
<dbReference type="PIRSF" id="PIRSF000137">
    <property type="entry name" value="Alcohol_oxidase"/>
    <property type="match status" value="1"/>
</dbReference>
<evidence type="ECO:0000256" key="1">
    <source>
        <dbReference type="ARBA" id="ARBA00001974"/>
    </source>
</evidence>
<organism evidence="8 9">
    <name type="scientific">Mycena rosella</name>
    <name type="common">Pink bonnet</name>
    <name type="synonym">Agaricus rosellus</name>
    <dbReference type="NCBI Taxonomy" id="1033263"/>
    <lineage>
        <taxon>Eukaryota</taxon>
        <taxon>Fungi</taxon>
        <taxon>Dikarya</taxon>
        <taxon>Basidiomycota</taxon>
        <taxon>Agaricomycotina</taxon>
        <taxon>Agaricomycetes</taxon>
        <taxon>Agaricomycetidae</taxon>
        <taxon>Agaricales</taxon>
        <taxon>Marasmiineae</taxon>
        <taxon>Mycenaceae</taxon>
        <taxon>Mycena</taxon>
    </lineage>
</organism>
<evidence type="ECO:0000313" key="8">
    <source>
        <dbReference type="EMBL" id="KAJ7704422.1"/>
    </source>
</evidence>
<evidence type="ECO:0000256" key="6">
    <source>
        <dbReference type="PIRSR" id="PIRSR000137-2"/>
    </source>
</evidence>
<feature type="binding site" evidence="6">
    <location>
        <begin position="94"/>
        <end position="97"/>
    </location>
    <ligand>
        <name>FAD</name>
        <dbReference type="ChEBI" id="CHEBI:57692"/>
    </ligand>
</feature>
<feature type="active site" description="Proton acceptor" evidence="5">
    <location>
        <position position="544"/>
    </location>
</feature>
<dbReference type="PANTHER" id="PTHR11552:SF147">
    <property type="entry name" value="CHOLINE DEHYDROGENASE, MITOCHONDRIAL"/>
    <property type="match status" value="1"/>
</dbReference>
<dbReference type="SUPFAM" id="SSF51905">
    <property type="entry name" value="FAD/NAD(P)-binding domain"/>
    <property type="match status" value="1"/>
</dbReference>
<dbReference type="GO" id="GO:0016614">
    <property type="term" value="F:oxidoreductase activity, acting on CH-OH group of donors"/>
    <property type="evidence" value="ECO:0007669"/>
    <property type="project" value="InterPro"/>
</dbReference>
<comment type="cofactor">
    <cofactor evidence="1 6">
        <name>FAD</name>
        <dbReference type="ChEBI" id="CHEBI:57692"/>
    </cofactor>
</comment>
<accession>A0AAD7M740</accession>
<sequence>MTTLSLNITCTEGGTAGNVIANRLSENPDYSVLVIEAGGSNVDVVDITVPFYGPRAVPDTPQDWNYTTTPQVNLNGRSLAYPRGFVLGGSSSVNDMVYTRGSKEDFDRFARVTGDEGWTWDSLVPYMRMNERFSPPVDHHNATDQFNPAVHGFSGIDAVSLAGFPTSIDSRVIETTTESKEFPFNLDMNSGYQLGIGWVQTTIKNGSRSSSATSYLASEFIASRPSLNVLLHARVTRVLQSGLKTFRTVELVQDINGKRFTLTAKKEVILSAGTIGTPSILLHSGIGNSSTLTSLGIEPLHDLPSVGQNLSDHALVALSWLVNSNDTFETAGRNTTLAEEEFDQWNTTRTGPLVDTPTSHLGWLRIARDEDSTSIFEDFPDPAAGPNTSHYEFVVSNGFVGPTPPTGNFLTITVALVSPLSRGTVTLNSSDPLSAPLINPNFLDHELDVFILRAAIRSAMRFVATPAWANYIISPVDVNVNATDAELDEYIHNKAGAVYHPVGTASMSPKGASYGVVDPDLRVKGLSGLRVVDISVAPFIPAAHTQAPTYFIAERAAYLVKEYWN</sequence>
<feature type="domain" description="Glucose-methanol-choline oxidoreductase N-terminal" evidence="7">
    <location>
        <begin position="273"/>
        <end position="287"/>
    </location>
</feature>
<dbReference type="EMBL" id="JARKIE010000010">
    <property type="protein sequence ID" value="KAJ7704422.1"/>
    <property type="molecule type" value="Genomic_DNA"/>
</dbReference>
<protein>
    <submittedName>
        <fullName evidence="8">Aryl-alcohol-oxidase from pleurotus Eryingii</fullName>
    </submittedName>
</protein>
<dbReference type="GO" id="GO:0050660">
    <property type="term" value="F:flavin adenine dinucleotide binding"/>
    <property type="evidence" value="ECO:0007669"/>
    <property type="project" value="InterPro"/>
</dbReference>
<evidence type="ECO:0000259" key="7">
    <source>
        <dbReference type="PROSITE" id="PS00624"/>
    </source>
</evidence>
<keyword evidence="4 6" id="KW-0274">FAD</keyword>
<evidence type="ECO:0000256" key="4">
    <source>
        <dbReference type="ARBA" id="ARBA00022827"/>
    </source>
</evidence>
<feature type="binding site" evidence="6">
    <location>
        <position position="86"/>
    </location>
    <ligand>
        <name>FAD</name>
        <dbReference type="ChEBI" id="CHEBI:57692"/>
    </ligand>
</feature>
<dbReference type="Gene3D" id="3.30.560.10">
    <property type="entry name" value="Glucose Oxidase, domain 3"/>
    <property type="match status" value="1"/>
</dbReference>
<evidence type="ECO:0000256" key="2">
    <source>
        <dbReference type="ARBA" id="ARBA00010790"/>
    </source>
</evidence>
<dbReference type="InterPro" id="IPR000172">
    <property type="entry name" value="GMC_OxRdtase_N"/>
</dbReference>
<comment type="caution">
    <text evidence="8">The sequence shown here is derived from an EMBL/GenBank/DDBJ whole genome shotgun (WGS) entry which is preliminary data.</text>
</comment>
<dbReference type="AlphaFoldDB" id="A0AAD7M740"/>
<evidence type="ECO:0000256" key="5">
    <source>
        <dbReference type="PIRSR" id="PIRSR000137-1"/>
    </source>
</evidence>
<proteinExistence type="inferred from homology"/>
<dbReference type="Gene3D" id="3.50.50.60">
    <property type="entry name" value="FAD/NAD(P)-binding domain"/>
    <property type="match status" value="1"/>
</dbReference>
<dbReference type="InterPro" id="IPR036188">
    <property type="entry name" value="FAD/NAD-bd_sf"/>
</dbReference>
<dbReference type="Proteomes" id="UP001221757">
    <property type="component" value="Unassembled WGS sequence"/>
</dbReference>